<dbReference type="AlphaFoldDB" id="A0A387B8P8"/>
<dbReference type="InterPro" id="IPR006073">
    <property type="entry name" value="GTP-bd"/>
</dbReference>
<sequence>MSSEPTEPIDTWFETQFREKYQEHADKLGRFNLAIFGKTGVGKSTLINAVFGEDVAATGIGRPVTMDSHLYLSSADFLGIYDTRGVEIGDDSDTIIKALEELIHENRKKPLSDQIHAAWYCVRAMDRRFEPTEAEFIRRLGELDLPVIVVLTQVPARDGQRHAHAIAMADEIAKENLPIEGEPIMLMAMADEFTGQTQHGLEELLDATFRVVPEAVRDALIAAQKIDLARKRTKATTAIGAAIGTAGGIGGIPIPFSDALLLAPLQVGLIASISAIYGIKPDKAAMAATLMPVIATNAGKAAVVGLLKLIPVGGSIVGGIISGVTAGAITGAIGYAWAAVCERLVEGGDEALDGDALGALFNAEFLSQFTKLMPAKTTAK</sequence>
<organism evidence="3 4">
    <name type="scientific">Protaetiibacter intestinalis</name>
    <dbReference type="NCBI Taxonomy" id="2419774"/>
    <lineage>
        <taxon>Bacteria</taxon>
        <taxon>Bacillati</taxon>
        <taxon>Actinomycetota</taxon>
        <taxon>Actinomycetes</taxon>
        <taxon>Micrococcales</taxon>
        <taxon>Microbacteriaceae</taxon>
        <taxon>Protaetiibacter</taxon>
    </lineage>
</organism>
<gene>
    <name evidence="3" type="ORF">D7I47_11070</name>
</gene>
<dbReference type="CDD" id="cd00882">
    <property type="entry name" value="Ras_like_GTPase"/>
    <property type="match status" value="1"/>
</dbReference>
<keyword evidence="4" id="KW-1185">Reference proteome</keyword>
<feature type="transmembrane region" description="Helical" evidence="1">
    <location>
        <begin position="316"/>
        <end position="338"/>
    </location>
</feature>
<keyword evidence="1" id="KW-0812">Transmembrane</keyword>
<evidence type="ECO:0000259" key="2">
    <source>
        <dbReference type="Pfam" id="PF01926"/>
    </source>
</evidence>
<keyword evidence="1" id="KW-0472">Membrane</keyword>
<dbReference type="RefSeq" id="WP_120763106.1">
    <property type="nucleotide sequence ID" value="NZ_CP032630.1"/>
</dbReference>
<name>A0A387B8P8_9MICO</name>
<dbReference type="OrthoDB" id="9255830at2"/>
<dbReference type="InterPro" id="IPR027417">
    <property type="entry name" value="P-loop_NTPase"/>
</dbReference>
<dbReference type="Proteomes" id="UP000278886">
    <property type="component" value="Chromosome"/>
</dbReference>
<protein>
    <submittedName>
        <fullName evidence="3">DUF697 domain-containing protein</fullName>
    </submittedName>
</protein>
<keyword evidence="1" id="KW-1133">Transmembrane helix</keyword>
<dbReference type="EMBL" id="CP032630">
    <property type="protein sequence ID" value="AYF98737.1"/>
    <property type="molecule type" value="Genomic_DNA"/>
</dbReference>
<dbReference type="Pfam" id="PF01926">
    <property type="entry name" value="MMR_HSR1"/>
    <property type="match status" value="1"/>
</dbReference>
<dbReference type="Gene3D" id="3.40.50.300">
    <property type="entry name" value="P-loop containing nucleotide triphosphate hydrolases"/>
    <property type="match status" value="1"/>
</dbReference>
<feature type="domain" description="G" evidence="2">
    <location>
        <begin position="33"/>
        <end position="152"/>
    </location>
</feature>
<accession>A0A387B8P8</accession>
<reference evidence="4" key="1">
    <citation type="submission" date="2018-09" db="EMBL/GenBank/DDBJ databases">
        <title>Genome sequencing of strain 2DFWR-13.</title>
        <authorList>
            <person name="Heo J."/>
            <person name="Kim S.-J."/>
            <person name="Kwon S.-W."/>
        </authorList>
    </citation>
    <scope>NUCLEOTIDE SEQUENCE [LARGE SCALE GENOMIC DNA]</scope>
    <source>
        <strain evidence="4">2DFWR-13</strain>
    </source>
</reference>
<proteinExistence type="predicted"/>
<evidence type="ECO:0000313" key="3">
    <source>
        <dbReference type="EMBL" id="AYF98737.1"/>
    </source>
</evidence>
<dbReference type="KEGG" id="lyd:D7I47_11070"/>
<feature type="transmembrane region" description="Helical" evidence="1">
    <location>
        <begin position="286"/>
        <end position="310"/>
    </location>
</feature>
<dbReference type="SUPFAM" id="SSF52540">
    <property type="entry name" value="P-loop containing nucleoside triphosphate hydrolases"/>
    <property type="match status" value="1"/>
</dbReference>
<evidence type="ECO:0000313" key="4">
    <source>
        <dbReference type="Proteomes" id="UP000278886"/>
    </source>
</evidence>
<evidence type="ECO:0000256" key="1">
    <source>
        <dbReference type="SAM" id="Phobius"/>
    </source>
</evidence>
<dbReference type="GO" id="GO:0005525">
    <property type="term" value="F:GTP binding"/>
    <property type="evidence" value="ECO:0007669"/>
    <property type="project" value="InterPro"/>
</dbReference>
<feature type="transmembrane region" description="Helical" evidence="1">
    <location>
        <begin position="235"/>
        <end position="254"/>
    </location>
</feature>
<feature type="transmembrane region" description="Helical" evidence="1">
    <location>
        <begin position="260"/>
        <end position="279"/>
    </location>
</feature>